<keyword evidence="9" id="KW-0444">Lipid biosynthesis</keyword>
<evidence type="ECO:0000256" key="9">
    <source>
        <dbReference type="ARBA" id="ARBA00022516"/>
    </source>
</evidence>
<evidence type="ECO:0000256" key="4">
    <source>
        <dbReference type="ARBA" id="ARBA00005189"/>
    </source>
</evidence>
<dbReference type="UniPathway" id="UPA00557">
    <property type="reaction ID" value="UER00614"/>
</dbReference>
<dbReference type="InterPro" id="IPR000374">
    <property type="entry name" value="PC_trans"/>
</dbReference>
<dbReference type="GO" id="GO:0005886">
    <property type="term" value="C:plasma membrane"/>
    <property type="evidence" value="ECO:0007669"/>
    <property type="project" value="UniProtKB-SubCell"/>
</dbReference>
<comment type="catalytic activity">
    <reaction evidence="1 18">
        <text>a 1,2-diacyl-sn-glycero-3-phosphate + CTP + H(+) = a CDP-1,2-diacyl-sn-glycerol + diphosphate</text>
        <dbReference type="Rhea" id="RHEA:16229"/>
        <dbReference type="ChEBI" id="CHEBI:15378"/>
        <dbReference type="ChEBI" id="CHEBI:33019"/>
        <dbReference type="ChEBI" id="CHEBI:37563"/>
        <dbReference type="ChEBI" id="CHEBI:58332"/>
        <dbReference type="ChEBI" id="CHEBI:58608"/>
        <dbReference type="EC" id="2.7.7.41"/>
    </reaction>
</comment>
<proteinExistence type="inferred from homology"/>
<keyword evidence="13" id="KW-1133">Transmembrane helix</keyword>
<comment type="pathway">
    <text evidence="4">Lipid metabolism.</text>
</comment>
<dbReference type="EC" id="2.7.7.41" evidence="6 18"/>
<dbReference type="Pfam" id="PF01148">
    <property type="entry name" value="CTP_transf_1"/>
    <property type="match status" value="1"/>
</dbReference>
<dbReference type="GO" id="GO:0004605">
    <property type="term" value="F:phosphatidate cytidylyltransferase activity"/>
    <property type="evidence" value="ECO:0007669"/>
    <property type="project" value="UniProtKB-EC"/>
</dbReference>
<evidence type="ECO:0000256" key="14">
    <source>
        <dbReference type="ARBA" id="ARBA00023098"/>
    </source>
</evidence>
<evidence type="ECO:0000256" key="16">
    <source>
        <dbReference type="ARBA" id="ARBA00023209"/>
    </source>
</evidence>
<keyword evidence="20" id="KW-1185">Reference proteome</keyword>
<keyword evidence="10 18" id="KW-0808">Transferase</keyword>
<name>A0A2Z4FNM9_9DELT</name>
<evidence type="ECO:0000256" key="15">
    <source>
        <dbReference type="ARBA" id="ARBA00023136"/>
    </source>
</evidence>
<dbReference type="GO" id="GO:0016024">
    <property type="term" value="P:CDP-diacylglycerol biosynthetic process"/>
    <property type="evidence" value="ECO:0007669"/>
    <property type="project" value="UniProtKB-UniPathway"/>
</dbReference>
<dbReference type="EMBL" id="CP030032">
    <property type="protein sequence ID" value="AWV90298.1"/>
    <property type="molecule type" value="Genomic_DNA"/>
</dbReference>
<keyword evidence="8" id="KW-1003">Cell membrane</keyword>
<dbReference type="RefSeq" id="WP_111335650.1">
    <property type="nucleotide sequence ID" value="NZ_CP030032.1"/>
</dbReference>
<evidence type="ECO:0000256" key="18">
    <source>
        <dbReference type="RuleBase" id="RU003938"/>
    </source>
</evidence>
<evidence type="ECO:0000256" key="8">
    <source>
        <dbReference type="ARBA" id="ARBA00022475"/>
    </source>
</evidence>
<evidence type="ECO:0000256" key="17">
    <source>
        <dbReference type="ARBA" id="ARBA00023264"/>
    </source>
</evidence>
<evidence type="ECO:0000256" key="5">
    <source>
        <dbReference type="ARBA" id="ARBA00010185"/>
    </source>
</evidence>
<comment type="subcellular location">
    <subcellularLocation>
        <location evidence="2">Cell membrane</location>
        <topology evidence="2">Multi-pass membrane protein</topology>
    </subcellularLocation>
</comment>
<evidence type="ECO:0000256" key="1">
    <source>
        <dbReference type="ARBA" id="ARBA00001698"/>
    </source>
</evidence>
<accession>A0A2Z4FNM9</accession>
<evidence type="ECO:0000256" key="10">
    <source>
        <dbReference type="ARBA" id="ARBA00022679"/>
    </source>
</evidence>
<dbReference type="Proteomes" id="UP000249799">
    <property type="component" value="Chromosome"/>
</dbReference>
<keyword evidence="17" id="KW-1208">Phospholipid metabolism</keyword>
<keyword evidence="14" id="KW-0443">Lipid metabolism</keyword>
<organism evidence="19 20">
    <name type="scientific">Bradymonas sediminis</name>
    <dbReference type="NCBI Taxonomy" id="1548548"/>
    <lineage>
        <taxon>Bacteria</taxon>
        <taxon>Deltaproteobacteria</taxon>
        <taxon>Bradymonadales</taxon>
        <taxon>Bradymonadaceae</taxon>
        <taxon>Bradymonas</taxon>
    </lineage>
</organism>
<gene>
    <name evidence="19" type="ORF">DN745_13550</name>
</gene>
<keyword evidence="16" id="KW-0594">Phospholipid biosynthesis</keyword>
<sequence length="278" mass="29952">MSSKKSNLTVRLTTAAVAIPLLLALIFMAPAWATFALVTAAGFLVTWEYCTITFADEHRAGKLLASLISVAMASVLYFVPQFFTESLVGGFLAIFLLFLFTYKDQKRVSHQIASSITGILYGGVVLTTLSLLVRDAGEAGPFWIIMVMVVVWSSDTGAYFAGRAFGKHKLYEAVSPNKTIEGAVGGVAGSIVGAFAANYIFALVGNWEPLLVWQVLLLAIPGNILSQVGDLAESLIKRAHDVKDSGTIIPGHGGMLDRIDGLLFASPWFYIIFTHVLN</sequence>
<keyword evidence="12 18" id="KW-0548">Nucleotidyltransferase</keyword>
<evidence type="ECO:0000256" key="6">
    <source>
        <dbReference type="ARBA" id="ARBA00012487"/>
    </source>
</evidence>
<evidence type="ECO:0000256" key="12">
    <source>
        <dbReference type="ARBA" id="ARBA00022695"/>
    </source>
</evidence>
<evidence type="ECO:0000256" key="7">
    <source>
        <dbReference type="ARBA" id="ARBA00019373"/>
    </source>
</evidence>
<comment type="pathway">
    <text evidence="3 18">Phospholipid metabolism; CDP-diacylglycerol biosynthesis; CDP-diacylglycerol from sn-glycerol 3-phosphate: step 3/3.</text>
</comment>
<dbReference type="AlphaFoldDB" id="A0A2Z4FNM9"/>
<keyword evidence="15" id="KW-0472">Membrane</keyword>
<evidence type="ECO:0000256" key="11">
    <source>
        <dbReference type="ARBA" id="ARBA00022692"/>
    </source>
</evidence>
<reference evidence="19 20" key="1">
    <citation type="submission" date="2018-06" db="EMBL/GenBank/DDBJ databases">
        <title>Lujinxingia sediminis gen. nov. sp. nov., a new facultative anaerobic member of the class Deltaproteobacteria, and proposal of Lujinxingaceae fam. nov.</title>
        <authorList>
            <person name="Guo L.-Y."/>
            <person name="Li C.-M."/>
            <person name="Wang S."/>
            <person name="Du Z.-J."/>
        </authorList>
    </citation>
    <scope>NUCLEOTIDE SEQUENCE [LARGE SCALE GENOMIC DNA]</scope>
    <source>
        <strain evidence="19 20">FA350</strain>
    </source>
</reference>
<dbReference type="PANTHER" id="PTHR46382:SF1">
    <property type="entry name" value="PHOSPHATIDATE CYTIDYLYLTRANSFERASE"/>
    <property type="match status" value="1"/>
</dbReference>
<dbReference type="PROSITE" id="PS01315">
    <property type="entry name" value="CDS"/>
    <property type="match status" value="1"/>
</dbReference>
<evidence type="ECO:0000256" key="3">
    <source>
        <dbReference type="ARBA" id="ARBA00005119"/>
    </source>
</evidence>
<evidence type="ECO:0000256" key="13">
    <source>
        <dbReference type="ARBA" id="ARBA00022989"/>
    </source>
</evidence>
<protein>
    <recommendedName>
        <fullName evidence="7 18">Phosphatidate cytidylyltransferase</fullName>
        <ecNumber evidence="6 18">2.7.7.41</ecNumber>
    </recommendedName>
</protein>
<dbReference type="OrthoDB" id="9799199at2"/>
<keyword evidence="11 18" id="KW-0812">Transmembrane</keyword>
<dbReference type="PANTHER" id="PTHR46382">
    <property type="entry name" value="PHOSPHATIDATE CYTIDYLYLTRANSFERASE"/>
    <property type="match status" value="1"/>
</dbReference>
<comment type="similarity">
    <text evidence="5 18">Belongs to the CDS family.</text>
</comment>
<evidence type="ECO:0000256" key="2">
    <source>
        <dbReference type="ARBA" id="ARBA00004651"/>
    </source>
</evidence>
<dbReference type="KEGG" id="bsed:DN745_13550"/>
<evidence type="ECO:0000313" key="19">
    <source>
        <dbReference type="EMBL" id="AWV90298.1"/>
    </source>
</evidence>
<evidence type="ECO:0000313" key="20">
    <source>
        <dbReference type="Proteomes" id="UP000249799"/>
    </source>
</evidence>